<evidence type="ECO:0000259" key="1">
    <source>
        <dbReference type="Pfam" id="PF20250"/>
    </source>
</evidence>
<accession>A0A0X1KRZ9</accession>
<dbReference type="OrthoDB" id="9816426at2"/>
<dbReference type="InterPro" id="IPR005646">
    <property type="entry name" value="FapA"/>
</dbReference>
<dbReference type="KEGG" id="phy:AJ81_07820"/>
<dbReference type="InterPro" id="IPR046865">
    <property type="entry name" value="FapA_b_solenoid"/>
</dbReference>
<proteinExistence type="predicted"/>
<protein>
    <submittedName>
        <fullName evidence="2">Polymerase</fullName>
    </submittedName>
</protein>
<feature type="domain" description="Flagellar Assembly Protein A N-terminal region" evidence="1">
    <location>
        <begin position="3"/>
        <end position="172"/>
    </location>
</feature>
<evidence type="ECO:0000313" key="2">
    <source>
        <dbReference type="EMBL" id="AJC74096.1"/>
    </source>
</evidence>
<dbReference type="InterPro" id="IPR046866">
    <property type="entry name" value="FapA_N"/>
</dbReference>
<dbReference type="Pfam" id="PF20250">
    <property type="entry name" value="FapA_N"/>
    <property type="match status" value="1"/>
</dbReference>
<dbReference type="EMBL" id="CP007141">
    <property type="protein sequence ID" value="AJC74096.1"/>
    <property type="molecule type" value="Genomic_DNA"/>
</dbReference>
<dbReference type="Proteomes" id="UP000077469">
    <property type="component" value="Chromosome"/>
</dbReference>
<dbReference type="PaxDb" id="1123384-AJ81_07820"/>
<keyword evidence="3" id="KW-1185">Reference proteome</keyword>
<dbReference type="AlphaFoldDB" id="A0A0X1KRZ9"/>
<dbReference type="PANTHER" id="PTHR38032">
    <property type="entry name" value="POLYMERASE-RELATED"/>
    <property type="match status" value="1"/>
</dbReference>
<reference evidence="2 3" key="1">
    <citation type="submission" date="2014-01" db="EMBL/GenBank/DDBJ databases">
        <title>Genome sequencing of Thermotog hypogea.</title>
        <authorList>
            <person name="Zhang X."/>
            <person name="Alvare G."/>
            <person name="Fristensky B."/>
            <person name="Chen L."/>
            <person name="Suen T."/>
            <person name="Chen Q."/>
            <person name="Ma K."/>
        </authorList>
    </citation>
    <scope>NUCLEOTIDE SEQUENCE [LARGE SCALE GENOMIC DNA]</scope>
    <source>
        <strain evidence="2 3">DSM 11164</strain>
    </source>
</reference>
<dbReference type="Pfam" id="PF03961">
    <property type="entry name" value="FapA"/>
    <property type="match status" value="1"/>
</dbReference>
<dbReference type="STRING" id="1123384.AJ81_07820"/>
<name>A0A0X1KRZ9_9THEM</name>
<gene>
    <name evidence="2" type="ORF">AJ81_07820</name>
</gene>
<organism evidence="2 3">
    <name type="scientific">Pseudothermotoga hypogea DSM 11164 = NBRC 106472</name>
    <dbReference type="NCBI Taxonomy" id="1123384"/>
    <lineage>
        <taxon>Bacteria</taxon>
        <taxon>Thermotogati</taxon>
        <taxon>Thermotogota</taxon>
        <taxon>Thermotogae</taxon>
        <taxon>Thermotogales</taxon>
        <taxon>Thermotogaceae</taxon>
        <taxon>Pseudothermotoga</taxon>
    </lineage>
</organism>
<dbReference type="PANTHER" id="PTHR38032:SF1">
    <property type="entry name" value="RNA-BINDING PROTEIN KHPB N-TERMINAL DOMAIN-CONTAINING PROTEIN"/>
    <property type="match status" value="1"/>
</dbReference>
<sequence>MKVQVKVSQDAMEAHMIVSAEPNEEISKEDLLSQLKSHGVVYGIMEDAIENIVKSKIFDKPVLVAVGKKPVDGKDGQIVIIKPEQTEDGQSIADKGKIDLRELPARMRTIVKAGQTVAEIIPPTEGEEGRNVLGRVLKPKVGKPPQLKLGRNVRLIEDGKKVVAAVDGILIAATDGTIDVNEVLNVQGDVDYSTGNIDFPGEVRIKGDVKPGFTVKAKGDVVVGGVVEAATVVSFEGSVSALGIKGREKGIVKAKEEVRAKFVENAVVEAGKAVIVDGPITNSQIKAGEKVIAKGSKGVIVGGTISAGFYVEAEEIGSELGVSTHVEVGVEPEERERMKVLKAQLELDRENLSKLVAVYKTLKEIMDRNQGKLPPDKIELFRKVGQSMINLRNNIELAERELEEIQRRMREKYMFAKVIARRVLHPGVEICIFDKRYYNDKSLQKVLLVLEDEQVRVGGYSGDSEV</sequence>
<dbReference type="RefSeq" id="WP_031504138.1">
    <property type="nucleotide sequence ID" value="NC_022795.1"/>
</dbReference>
<dbReference type="PATRIC" id="fig|1123384.7.peg.1568"/>
<evidence type="ECO:0000313" key="3">
    <source>
        <dbReference type="Proteomes" id="UP000077469"/>
    </source>
</evidence>